<comment type="cofactor">
    <cofactor evidence="1 11">
        <name>pyridoxal 5'-phosphate</name>
        <dbReference type="ChEBI" id="CHEBI:597326"/>
    </cofactor>
</comment>
<dbReference type="NCBIfam" id="TIGR01141">
    <property type="entry name" value="hisC"/>
    <property type="match status" value="1"/>
</dbReference>
<evidence type="ECO:0000256" key="9">
    <source>
        <dbReference type="ARBA" id="ARBA00023102"/>
    </source>
</evidence>
<sequence length="364" mass="41005">MSILNLIRPELLNSPNYVPGGEEAKYRLHANELPWTPIETRPVNLNFYPNTNLHNELQKQLAARYQVEDEQLALTRGSDDGIDLVTRLFLSAGKDAFMQFSPTFPMYAFYVRLQQGELIQCPLDPQDNFSLSLDKIKSSWQPNCKIIMFCSPNNPTGTLIDLELIAAVCEHYKNRSLVVVDEAYIEFAKAKSAITLIPQFENLVVLRTLSKAGGLAGLRLGGVIAQAHVIQAFRKIIPPYTLSSAVIELASNALAIDSWFLSALEKIKISRDWLFNELQKNEVIEKIYPTEANFILVKTPYAKELTTWFASHGIAIRDFPANSLLHDHLRITVGEEQQNQLLIDTLSSFINNVSGLKNAKNLIY</sequence>
<dbReference type="HAMAP" id="MF_01023">
    <property type="entry name" value="HisC_aminotrans_2"/>
    <property type="match status" value="1"/>
</dbReference>
<evidence type="ECO:0000313" key="13">
    <source>
        <dbReference type="EMBL" id="MCL9685406.1"/>
    </source>
</evidence>
<dbReference type="EC" id="2.6.1.9" evidence="11"/>
<evidence type="ECO:0000256" key="3">
    <source>
        <dbReference type="ARBA" id="ARBA00007970"/>
    </source>
</evidence>
<gene>
    <name evidence="11 13" type="primary">hisC</name>
    <name evidence="13" type="ORF">LOX96_14990</name>
</gene>
<evidence type="ECO:0000256" key="5">
    <source>
        <dbReference type="ARBA" id="ARBA00022576"/>
    </source>
</evidence>
<name>A0A9X2D2R0_9GAMM</name>
<dbReference type="InterPro" id="IPR005861">
    <property type="entry name" value="HisP_aminotrans"/>
</dbReference>
<dbReference type="InterPro" id="IPR015424">
    <property type="entry name" value="PyrdxlP-dep_Trfase"/>
</dbReference>
<evidence type="ECO:0000256" key="10">
    <source>
        <dbReference type="ARBA" id="ARBA00047481"/>
    </source>
</evidence>
<organism evidence="13 14">
    <name type="scientific">Legionella maioricensis</name>
    <dbReference type="NCBI Taxonomy" id="2896528"/>
    <lineage>
        <taxon>Bacteria</taxon>
        <taxon>Pseudomonadati</taxon>
        <taxon>Pseudomonadota</taxon>
        <taxon>Gammaproteobacteria</taxon>
        <taxon>Legionellales</taxon>
        <taxon>Legionellaceae</taxon>
        <taxon>Legionella</taxon>
    </lineage>
</organism>
<dbReference type="CDD" id="cd00609">
    <property type="entry name" value="AAT_like"/>
    <property type="match status" value="1"/>
</dbReference>
<keyword evidence="14" id="KW-1185">Reference proteome</keyword>
<keyword evidence="8 11" id="KW-0663">Pyridoxal phosphate</keyword>
<evidence type="ECO:0000256" key="1">
    <source>
        <dbReference type="ARBA" id="ARBA00001933"/>
    </source>
</evidence>
<feature type="domain" description="Aminotransferase class I/classII large" evidence="12">
    <location>
        <begin position="44"/>
        <end position="345"/>
    </location>
</feature>
<comment type="caution">
    <text evidence="13">The sequence shown here is derived from an EMBL/GenBank/DDBJ whole genome shotgun (WGS) entry which is preliminary data.</text>
</comment>
<comment type="similarity">
    <text evidence="3 11">Belongs to the class-II pyridoxal-phosphate-dependent aminotransferase family. Histidinol-phosphate aminotransferase subfamily.</text>
</comment>
<dbReference type="GO" id="GO:0004400">
    <property type="term" value="F:histidinol-phosphate transaminase activity"/>
    <property type="evidence" value="ECO:0007669"/>
    <property type="project" value="UniProtKB-UniRule"/>
</dbReference>
<dbReference type="SUPFAM" id="SSF53383">
    <property type="entry name" value="PLP-dependent transferases"/>
    <property type="match status" value="1"/>
</dbReference>
<dbReference type="AlphaFoldDB" id="A0A9X2D2R0"/>
<dbReference type="InterPro" id="IPR015421">
    <property type="entry name" value="PyrdxlP-dep_Trfase_major"/>
</dbReference>
<keyword evidence="6 11" id="KW-0028">Amino-acid biosynthesis</keyword>
<dbReference type="EMBL" id="JAJKBJ010000024">
    <property type="protein sequence ID" value="MCL9685406.1"/>
    <property type="molecule type" value="Genomic_DNA"/>
</dbReference>
<dbReference type="Gene3D" id="3.90.1150.10">
    <property type="entry name" value="Aspartate Aminotransferase, domain 1"/>
    <property type="match status" value="1"/>
</dbReference>
<dbReference type="Proteomes" id="UP001139721">
    <property type="component" value="Unassembled WGS sequence"/>
</dbReference>
<reference evidence="13" key="1">
    <citation type="submission" date="2021-11" db="EMBL/GenBank/DDBJ databases">
        <title>Legionella maioricencis sp. nov., a new species isolated from hot water samples in Mallorca.</title>
        <authorList>
            <person name="Crespi S."/>
            <person name="Drasar V."/>
            <person name="Salva-Serra F."/>
            <person name="Jaen-Luchoro D."/>
            <person name="Pineiro-Iglesias B."/>
            <person name="Aliaga F."/>
            <person name="Fernandez-Juarez V."/>
            <person name="Coll G."/>
            <person name="Moore E.R.B."/>
            <person name="Bennasar-Figueras A."/>
        </authorList>
    </citation>
    <scope>NUCLEOTIDE SEQUENCE</scope>
    <source>
        <strain evidence="13">HCPI-6</strain>
    </source>
</reference>
<dbReference type="Gene3D" id="3.40.640.10">
    <property type="entry name" value="Type I PLP-dependent aspartate aminotransferase-like (Major domain)"/>
    <property type="match status" value="1"/>
</dbReference>
<evidence type="ECO:0000256" key="6">
    <source>
        <dbReference type="ARBA" id="ARBA00022605"/>
    </source>
</evidence>
<comment type="subunit">
    <text evidence="4 11">Homodimer.</text>
</comment>
<dbReference type="PANTHER" id="PTHR42885">
    <property type="entry name" value="HISTIDINOL-PHOSPHATE AMINOTRANSFERASE-RELATED"/>
    <property type="match status" value="1"/>
</dbReference>
<evidence type="ECO:0000313" key="14">
    <source>
        <dbReference type="Proteomes" id="UP001139721"/>
    </source>
</evidence>
<evidence type="ECO:0000256" key="11">
    <source>
        <dbReference type="HAMAP-Rule" id="MF_01023"/>
    </source>
</evidence>
<evidence type="ECO:0000256" key="7">
    <source>
        <dbReference type="ARBA" id="ARBA00022679"/>
    </source>
</evidence>
<dbReference type="GO" id="GO:0000105">
    <property type="term" value="P:L-histidine biosynthetic process"/>
    <property type="evidence" value="ECO:0007669"/>
    <property type="project" value="UniProtKB-UniRule"/>
</dbReference>
<dbReference type="InterPro" id="IPR015422">
    <property type="entry name" value="PyrdxlP-dep_Trfase_small"/>
</dbReference>
<dbReference type="PANTHER" id="PTHR42885:SF2">
    <property type="entry name" value="HISTIDINOL-PHOSPHATE AMINOTRANSFERASE"/>
    <property type="match status" value="1"/>
</dbReference>
<keyword evidence="5 11" id="KW-0032">Aminotransferase</keyword>
<accession>A0A9X2D2R0</accession>
<dbReference type="Pfam" id="PF00155">
    <property type="entry name" value="Aminotran_1_2"/>
    <property type="match status" value="1"/>
</dbReference>
<dbReference type="InterPro" id="IPR004839">
    <property type="entry name" value="Aminotransferase_I/II_large"/>
</dbReference>
<evidence type="ECO:0000259" key="12">
    <source>
        <dbReference type="Pfam" id="PF00155"/>
    </source>
</evidence>
<keyword evidence="9 11" id="KW-0368">Histidine biosynthesis</keyword>
<dbReference type="GO" id="GO:0030170">
    <property type="term" value="F:pyridoxal phosphate binding"/>
    <property type="evidence" value="ECO:0007669"/>
    <property type="project" value="InterPro"/>
</dbReference>
<proteinExistence type="inferred from homology"/>
<feature type="modified residue" description="N6-(pyridoxal phosphate)lysine" evidence="11">
    <location>
        <position position="211"/>
    </location>
</feature>
<evidence type="ECO:0000256" key="2">
    <source>
        <dbReference type="ARBA" id="ARBA00005011"/>
    </source>
</evidence>
<protein>
    <recommendedName>
        <fullName evidence="11">Histidinol-phosphate aminotransferase</fullName>
        <ecNumber evidence="11">2.6.1.9</ecNumber>
    </recommendedName>
    <alternativeName>
        <fullName evidence="11">Imidazole acetol-phosphate transaminase</fullName>
    </alternativeName>
</protein>
<comment type="catalytic activity">
    <reaction evidence="10 11">
        <text>L-histidinol phosphate + 2-oxoglutarate = 3-(imidazol-4-yl)-2-oxopropyl phosphate + L-glutamate</text>
        <dbReference type="Rhea" id="RHEA:23744"/>
        <dbReference type="ChEBI" id="CHEBI:16810"/>
        <dbReference type="ChEBI" id="CHEBI:29985"/>
        <dbReference type="ChEBI" id="CHEBI:57766"/>
        <dbReference type="ChEBI" id="CHEBI:57980"/>
        <dbReference type="EC" id="2.6.1.9"/>
    </reaction>
</comment>
<dbReference type="RefSeq" id="WP_250423589.1">
    <property type="nucleotide sequence ID" value="NZ_JAJKBJ010000024.1"/>
</dbReference>
<keyword evidence="7 11" id="KW-0808">Transferase</keyword>
<evidence type="ECO:0000256" key="8">
    <source>
        <dbReference type="ARBA" id="ARBA00022898"/>
    </source>
</evidence>
<evidence type="ECO:0000256" key="4">
    <source>
        <dbReference type="ARBA" id="ARBA00011738"/>
    </source>
</evidence>
<comment type="pathway">
    <text evidence="2 11">Amino-acid biosynthesis; L-histidine biosynthesis; L-histidine from 5-phospho-alpha-D-ribose 1-diphosphate: step 7/9.</text>
</comment>